<dbReference type="InterPro" id="IPR007110">
    <property type="entry name" value="Ig-like_dom"/>
</dbReference>
<feature type="compositionally biased region" description="Basic and acidic residues" evidence="1">
    <location>
        <begin position="217"/>
        <end position="227"/>
    </location>
</feature>
<keyword evidence="2" id="KW-0472">Membrane</keyword>
<dbReference type="InterPro" id="IPR042379">
    <property type="entry name" value="PDCD1"/>
</dbReference>
<dbReference type="PANTHER" id="PTHR15264:SF2">
    <property type="entry name" value="PROGRAMMED CELL DEATH PROTEIN 1"/>
    <property type="match status" value="1"/>
</dbReference>
<dbReference type="PROSITE" id="PS50835">
    <property type="entry name" value="IG_LIKE"/>
    <property type="match status" value="1"/>
</dbReference>
<keyword evidence="2" id="KW-0812">Transmembrane</keyword>
<dbReference type="SUPFAM" id="SSF48726">
    <property type="entry name" value="Immunoglobulin"/>
    <property type="match status" value="1"/>
</dbReference>
<evidence type="ECO:0000256" key="1">
    <source>
        <dbReference type="SAM" id="MobiDB-lite"/>
    </source>
</evidence>
<dbReference type="GeneTree" id="ENSGT00390000013662"/>
<sequence length="240" mass="26484">MPEGSNASFFCNISTASFSRSDYSLNWYKKINSTHNQKIAELNGNEQQLQKENFVLINHTSTVEIKILNLTKSDSGHYYCGLIIFSSFSKVLESNVSQLTVTGILVSNESSPSGTKDGTEDEVEDNSWTGDFNVPLIVIPSVAGAMLLGLIAYMLSCRMRGQQKPQSENAPLKDDQPPGITVYTVDYGVLEFQQEKLKALVESPTSDHTEYATIVFAEEKPVTPERGKRTKSPSTQAQPC</sequence>
<evidence type="ECO:0000313" key="4">
    <source>
        <dbReference type="Ensembl" id="ENSPSIP00000002211.1"/>
    </source>
</evidence>
<dbReference type="STRING" id="13735.ENSPSIP00000002211"/>
<dbReference type="KEGG" id="pss:102445197"/>
<reference evidence="4" key="3">
    <citation type="submission" date="2025-08" db="UniProtKB">
        <authorList>
            <consortium name="Ensembl"/>
        </authorList>
    </citation>
    <scope>IDENTIFICATION</scope>
</reference>
<dbReference type="InterPro" id="IPR013783">
    <property type="entry name" value="Ig-like_fold"/>
</dbReference>
<dbReference type="RefSeq" id="XP_014434034.1">
    <property type="nucleotide sequence ID" value="XM_014578548.1"/>
</dbReference>
<feature type="region of interest" description="Disordered" evidence="1">
    <location>
        <begin position="212"/>
        <end position="240"/>
    </location>
</feature>
<dbReference type="HOGENOM" id="CLU_1075828_0_0_1"/>
<dbReference type="PANTHER" id="PTHR15264">
    <property type="entry name" value="PROGRAMMED CELL DEATH PROTEIN 1"/>
    <property type="match status" value="1"/>
</dbReference>
<organism evidence="4 5">
    <name type="scientific">Pelodiscus sinensis</name>
    <name type="common">Chinese softshell turtle</name>
    <name type="synonym">Trionyx sinensis</name>
    <dbReference type="NCBI Taxonomy" id="13735"/>
    <lineage>
        <taxon>Eukaryota</taxon>
        <taxon>Metazoa</taxon>
        <taxon>Chordata</taxon>
        <taxon>Craniata</taxon>
        <taxon>Vertebrata</taxon>
        <taxon>Euteleostomi</taxon>
        <taxon>Archelosauria</taxon>
        <taxon>Testudinata</taxon>
        <taxon>Testudines</taxon>
        <taxon>Cryptodira</taxon>
        <taxon>Trionychia</taxon>
        <taxon>Trionychidae</taxon>
        <taxon>Pelodiscus</taxon>
    </lineage>
</organism>
<dbReference type="AlphaFoldDB" id="K7F2F1"/>
<dbReference type="OMA" id="CVHTEYA"/>
<dbReference type="EMBL" id="AGCU01014426">
    <property type="status" value="NOT_ANNOTATED_CDS"/>
    <property type="molecule type" value="Genomic_DNA"/>
</dbReference>
<dbReference type="GO" id="GO:0070234">
    <property type="term" value="P:positive regulation of T cell apoptotic process"/>
    <property type="evidence" value="ECO:0007669"/>
    <property type="project" value="TreeGrafter"/>
</dbReference>
<accession>K7F2F1</accession>
<dbReference type="Proteomes" id="UP000007267">
    <property type="component" value="Unassembled WGS sequence"/>
</dbReference>
<feature type="domain" description="Ig-like" evidence="3">
    <location>
        <begin position="1"/>
        <end position="97"/>
    </location>
</feature>
<reference evidence="4" key="4">
    <citation type="submission" date="2025-09" db="UniProtKB">
        <authorList>
            <consortium name="Ensembl"/>
        </authorList>
    </citation>
    <scope>IDENTIFICATION</scope>
</reference>
<dbReference type="Gene3D" id="2.60.40.10">
    <property type="entry name" value="Immunoglobulins"/>
    <property type="match status" value="1"/>
</dbReference>
<evidence type="ECO:0000313" key="5">
    <source>
        <dbReference type="Proteomes" id="UP000007267"/>
    </source>
</evidence>
<dbReference type="OrthoDB" id="9940233at2759"/>
<dbReference type="InterPro" id="IPR036179">
    <property type="entry name" value="Ig-like_dom_sf"/>
</dbReference>
<dbReference type="InterPro" id="IPR013106">
    <property type="entry name" value="Ig_V-set"/>
</dbReference>
<dbReference type="Pfam" id="PF07686">
    <property type="entry name" value="V-set"/>
    <property type="match status" value="1"/>
</dbReference>
<dbReference type="Ensembl" id="ENSPSIT00000002218.1">
    <property type="protein sequence ID" value="ENSPSIP00000002211.1"/>
    <property type="gene ID" value="ENSPSIG00000002201.1"/>
</dbReference>
<dbReference type="GO" id="GO:0009897">
    <property type="term" value="C:external side of plasma membrane"/>
    <property type="evidence" value="ECO:0007669"/>
    <property type="project" value="TreeGrafter"/>
</dbReference>
<reference evidence="5" key="2">
    <citation type="journal article" date="2013" name="Nat. Genet.">
        <title>The draft genomes of soft-shell turtle and green sea turtle yield insights into the development and evolution of the turtle-specific body plan.</title>
        <authorList>
            <person name="Wang Z."/>
            <person name="Pascual-Anaya J."/>
            <person name="Zadissa A."/>
            <person name="Li W."/>
            <person name="Niimura Y."/>
            <person name="Huang Z."/>
            <person name="Li C."/>
            <person name="White S."/>
            <person name="Xiong Z."/>
            <person name="Fang D."/>
            <person name="Wang B."/>
            <person name="Ming Y."/>
            <person name="Chen Y."/>
            <person name="Zheng Y."/>
            <person name="Kuraku S."/>
            <person name="Pignatelli M."/>
            <person name="Herrero J."/>
            <person name="Beal K."/>
            <person name="Nozawa M."/>
            <person name="Li Q."/>
            <person name="Wang J."/>
            <person name="Zhang H."/>
            <person name="Yu L."/>
            <person name="Shigenobu S."/>
            <person name="Wang J."/>
            <person name="Liu J."/>
            <person name="Flicek P."/>
            <person name="Searle S."/>
            <person name="Wang J."/>
            <person name="Kuratani S."/>
            <person name="Yin Y."/>
            <person name="Aken B."/>
            <person name="Zhang G."/>
            <person name="Irie N."/>
        </authorList>
    </citation>
    <scope>NUCLEOTIDE SEQUENCE [LARGE SCALE GENOMIC DNA]</scope>
    <source>
        <strain evidence="5">Daiwa-1</strain>
    </source>
</reference>
<name>K7F2F1_PELSI</name>
<reference evidence="5" key="1">
    <citation type="submission" date="2011-10" db="EMBL/GenBank/DDBJ databases">
        <authorList>
            <consortium name="Soft-shell Turtle Genome Consortium"/>
        </authorList>
    </citation>
    <scope>NUCLEOTIDE SEQUENCE [LARGE SCALE GENOMIC DNA]</scope>
    <source>
        <strain evidence="5">Daiwa-1</strain>
    </source>
</reference>
<dbReference type="eggNOG" id="ENOG502SUIW">
    <property type="taxonomic scope" value="Eukaryota"/>
</dbReference>
<proteinExistence type="predicted"/>
<protein>
    <submittedName>
        <fullName evidence="4">Programmed cell death protein 1-like</fullName>
    </submittedName>
</protein>
<keyword evidence="5" id="KW-1185">Reference proteome</keyword>
<evidence type="ECO:0000259" key="3">
    <source>
        <dbReference type="PROSITE" id="PS50835"/>
    </source>
</evidence>
<dbReference type="GeneID" id="102445197"/>
<evidence type="ECO:0000256" key="2">
    <source>
        <dbReference type="SAM" id="Phobius"/>
    </source>
</evidence>
<feature type="transmembrane region" description="Helical" evidence="2">
    <location>
        <begin position="134"/>
        <end position="155"/>
    </location>
</feature>
<dbReference type="GO" id="GO:0050777">
    <property type="term" value="P:negative regulation of immune response"/>
    <property type="evidence" value="ECO:0007669"/>
    <property type="project" value="InterPro"/>
</dbReference>
<dbReference type="EMBL" id="AGCU01014425">
    <property type="status" value="NOT_ANNOTATED_CDS"/>
    <property type="molecule type" value="Genomic_DNA"/>
</dbReference>
<keyword evidence="2" id="KW-1133">Transmembrane helix</keyword>